<protein>
    <submittedName>
        <fullName evidence="1">Uncharacterized protein</fullName>
    </submittedName>
</protein>
<organism evidence="1 2">
    <name type="scientific">Cohnella candidum</name>
    <dbReference type="NCBI Taxonomy" id="2674991"/>
    <lineage>
        <taxon>Bacteria</taxon>
        <taxon>Bacillati</taxon>
        <taxon>Bacillota</taxon>
        <taxon>Bacilli</taxon>
        <taxon>Bacillales</taxon>
        <taxon>Paenibacillaceae</taxon>
        <taxon>Cohnella</taxon>
    </lineage>
</organism>
<accession>A0A3G3JXB5</accession>
<keyword evidence="2" id="KW-1185">Reference proteome</keyword>
<evidence type="ECO:0000313" key="2">
    <source>
        <dbReference type="Proteomes" id="UP000269097"/>
    </source>
</evidence>
<reference evidence="1 2" key="1">
    <citation type="submission" date="2018-10" db="EMBL/GenBank/DDBJ databases">
        <title>Genome Sequence of Cohnella sp.</title>
        <authorList>
            <person name="Srinivasan S."/>
            <person name="Kim M.K."/>
        </authorList>
    </citation>
    <scope>NUCLEOTIDE SEQUENCE [LARGE SCALE GENOMIC DNA]</scope>
    <source>
        <strain evidence="1 2">18JY8-7</strain>
    </source>
</reference>
<proteinExistence type="predicted"/>
<dbReference type="EMBL" id="CP033433">
    <property type="protein sequence ID" value="AYQ72497.1"/>
    <property type="molecule type" value="Genomic_DNA"/>
</dbReference>
<dbReference type="AlphaFoldDB" id="A0A3G3JXB5"/>
<dbReference type="Proteomes" id="UP000269097">
    <property type="component" value="Chromosome"/>
</dbReference>
<sequence length="109" mass="12349">MGFGINKCTKNKPKKKLKKTLICKYFKKSTTAYNIVFTHRSLAAARSARRIFKGAESGGQPCEPNRVAAAPLGLKVLGFVNTRDVIRNKCYINQKRIEELFCSFTEIKF</sequence>
<dbReference type="KEGG" id="coh:EAV92_07910"/>
<name>A0A3G3JXB5_9BACL</name>
<gene>
    <name evidence="1" type="ORF">EAV92_07910</name>
</gene>
<evidence type="ECO:0000313" key="1">
    <source>
        <dbReference type="EMBL" id="AYQ72497.1"/>
    </source>
</evidence>